<protein>
    <recommendedName>
        <fullName evidence="1">BstA-like C-terminal domain-containing protein</fullName>
    </recommendedName>
</protein>
<gene>
    <name evidence="2" type="ORF">CWC20_16315</name>
</gene>
<name>A0ABY2VUH7_9GAMM</name>
<keyword evidence="3" id="KW-1185">Reference proteome</keyword>
<evidence type="ECO:0000259" key="1">
    <source>
        <dbReference type="Pfam" id="PF26567"/>
    </source>
</evidence>
<organism evidence="2 3">
    <name type="scientific">Pseudoalteromonas aurantia</name>
    <dbReference type="NCBI Taxonomy" id="43654"/>
    <lineage>
        <taxon>Bacteria</taxon>
        <taxon>Pseudomonadati</taxon>
        <taxon>Pseudomonadota</taxon>
        <taxon>Gammaproteobacteria</taxon>
        <taxon>Alteromonadales</taxon>
        <taxon>Pseudoalteromonadaceae</taxon>
        <taxon>Pseudoalteromonas</taxon>
    </lineage>
</organism>
<dbReference type="Proteomes" id="UP000307164">
    <property type="component" value="Unassembled WGS sequence"/>
</dbReference>
<dbReference type="EMBL" id="PNBW01000090">
    <property type="protein sequence ID" value="TMO71932.1"/>
    <property type="molecule type" value="Genomic_DNA"/>
</dbReference>
<dbReference type="RefSeq" id="WP_138676692.1">
    <property type="nucleotide sequence ID" value="NZ_PNBW01000090.1"/>
</dbReference>
<dbReference type="InterPro" id="IPR058744">
    <property type="entry name" value="BstA-like_C"/>
</dbReference>
<evidence type="ECO:0000313" key="2">
    <source>
        <dbReference type="EMBL" id="TMO71932.1"/>
    </source>
</evidence>
<feature type="domain" description="BstA-like C-terminal" evidence="1">
    <location>
        <begin position="150"/>
        <end position="268"/>
    </location>
</feature>
<proteinExistence type="predicted"/>
<dbReference type="Pfam" id="PF26567">
    <property type="entry name" value="BstA_C"/>
    <property type="match status" value="1"/>
</dbReference>
<reference evidence="3" key="1">
    <citation type="submission" date="2019-06" db="EMBL/GenBank/DDBJ databases">
        <title>Co-occurence of chitin degradation, pigmentation and bioactivity in marine Pseudoalteromonas.</title>
        <authorList>
            <person name="Sonnenschein E.C."/>
            <person name="Bech P.K."/>
        </authorList>
    </citation>
    <scope>NUCLEOTIDE SEQUENCE [LARGE SCALE GENOMIC DNA]</scope>
    <source>
        <strain evidence="3">S3895</strain>
    </source>
</reference>
<accession>A0ABY2VUH7</accession>
<comment type="caution">
    <text evidence="2">The sequence shown here is derived from an EMBL/GenBank/DDBJ whole genome shotgun (WGS) entry which is preliminary data.</text>
</comment>
<sequence>MEQMILSATSVKHTAPDGIEMGVMNDGTAYLGARGLAQLCGVAPSVIITLTKDWENDLRFKPRGKAIEELILQQGGDASKLYVPITVEGTRYHAINDINCMAILEYYAFESQTPSPTAQRNYRNLAKLTLRTFIYEKTGYSPENALSGVWKVFHERVTLNELPSGYFSVFSEIANLVISGIRSGMPFDHKTLPDISVGLAWGKHWNSNNFDAKFGLRQKHLHKFPEEFPQKDPMAWVYPVEALGEFRKWMDNVYLSGKFEKYLANKKPEGVDIKALVAAVQPARIESN</sequence>
<evidence type="ECO:0000313" key="3">
    <source>
        <dbReference type="Proteomes" id="UP000307164"/>
    </source>
</evidence>